<name>A0AAE0K0I2_9PEZI</name>
<proteinExistence type="predicted"/>
<dbReference type="AlphaFoldDB" id="A0AAE0K0I2"/>
<organism evidence="2 3">
    <name type="scientific">Podospora didyma</name>
    <dbReference type="NCBI Taxonomy" id="330526"/>
    <lineage>
        <taxon>Eukaryota</taxon>
        <taxon>Fungi</taxon>
        <taxon>Dikarya</taxon>
        <taxon>Ascomycota</taxon>
        <taxon>Pezizomycotina</taxon>
        <taxon>Sordariomycetes</taxon>
        <taxon>Sordariomycetidae</taxon>
        <taxon>Sordariales</taxon>
        <taxon>Podosporaceae</taxon>
        <taxon>Podospora</taxon>
    </lineage>
</organism>
<dbReference type="EMBL" id="JAULSW010000011">
    <property type="protein sequence ID" value="KAK3367764.1"/>
    <property type="molecule type" value="Genomic_DNA"/>
</dbReference>
<protein>
    <submittedName>
        <fullName evidence="2">Uncharacterized protein</fullName>
    </submittedName>
</protein>
<gene>
    <name evidence="2" type="ORF">B0H63DRAFT_455832</name>
</gene>
<evidence type="ECO:0000313" key="3">
    <source>
        <dbReference type="Proteomes" id="UP001285441"/>
    </source>
</evidence>
<evidence type="ECO:0000256" key="1">
    <source>
        <dbReference type="SAM" id="Coils"/>
    </source>
</evidence>
<reference evidence="2" key="2">
    <citation type="submission" date="2023-06" db="EMBL/GenBank/DDBJ databases">
        <authorList>
            <consortium name="Lawrence Berkeley National Laboratory"/>
            <person name="Haridas S."/>
            <person name="Hensen N."/>
            <person name="Bonometti L."/>
            <person name="Westerberg I."/>
            <person name="Brannstrom I.O."/>
            <person name="Guillou S."/>
            <person name="Cros-Aarteil S."/>
            <person name="Calhoun S."/>
            <person name="Kuo A."/>
            <person name="Mondo S."/>
            <person name="Pangilinan J."/>
            <person name="Riley R."/>
            <person name="LaButti K."/>
            <person name="Andreopoulos B."/>
            <person name="Lipzen A."/>
            <person name="Chen C."/>
            <person name="Yanf M."/>
            <person name="Daum C."/>
            <person name="Ng V."/>
            <person name="Clum A."/>
            <person name="Steindorff A."/>
            <person name="Ohm R."/>
            <person name="Martin F."/>
            <person name="Silar P."/>
            <person name="Natvig D."/>
            <person name="Lalanne C."/>
            <person name="Gautier V."/>
            <person name="Ament-velasquez S.L."/>
            <person name="Kruys A."/>
            <person name="Hutchinson M.I."/>
            <person name="Powell A.J."/>
            <person name="Barry K."/>
            <person name="Miller A.N."/>
            <person name="Grigoriev I.V."/>
            <person name="Debuchy R."/>
            <person name="Gladieux P."/>
            <person name="Thoren M.H."/>
            <person name="Johannesson H."/>
        </authorList>
    </citation>
    <scope>NUCLEOTIDE SEQUENCE</scope>
    <source>
        <strain evidence="2">CBS 232.78</strain>
    </source>
</reference>
<reference evidence="2" key="1">
    <citation type="journal article" date="2023" name="Mol. Phylogenet. Evol.">
        <title>Genome-scale phylogeny and comparative genomics of the fungal order Sordariales.</title>
        <authorList>
            <person name="Hensen N."/>
            <person name="Bonometti L."/>
            <person name="Westerberg I."/>
            <person name="Brannstrom I.O."/>
            <person name="Guillou S."/>
            <person name="Cros-Aarteil S."/>
            <person name="Calhoun S."/>
            <person name="Haridas S."/>
            <person name="Kuo A."/>
            <person name="Mondo S."/>
            <person name="Pangilinan J."/>
            <person name="Riley R."/>
            <person name="LaButti K."/>
            <person name="Andreopoulos B."/>
            <person name="Lipzen A."/>
            <person name="Chen C."/>
            <person name="Yan M."/>
            <person name="Daum C."/>
            <person name="Ng V."/>
            <person name="Clum A."/>
            <person name="Steindorff A."/>
            <person name="Ohm R.A."/>
            <person name="Martin F."/>
            <person name="Silar P."/>
            <person name="Natvig D.O."/>
            <person name="Lalanne C."/>
            <person name="Gautier V."/>
            <person name="Ament-Velasquez S.L."/>
            <person name="Kruys A."/>
            <person name="Hutchinson M.I."/>
            <person name="Powell A.J."/>
            <person name="Barry K."/>
            <person name="Miller A.N."/>
            <person name="Grigoriev I.V."/>
            <person name="Debuchy R."/>
            <person name="Gladieux P."/>
            <person name="Hiltunen Thoren M."/>
            <person name="Johannesson H."/>
        </authorList>
    </citation>
    <scope>NUCLEOTIDE SEQUENCE</scope>
    <source>
        <strain evidence="2">CBS 232.78</strain>
    </source>
</reference>
<keyword evidence="3" id="KW-1185">Reference proteome</keyword>
<evidence type="ECO:0000313" key="2">
    <source>
        <dbReference type="EMBL" id="KAK3367764.1"/>
    </source>
</evidence>
<feature type="coiled-coil region" evidence="1">
    <location>
        <begin position="28"/>
        <end position="100"/>
    </location>
</feature>
<comment type="caution">
    <text evidence="2">The sequence shown here is derived from an EMBL/GenBank/DDBJ whole genome shotgun (WGS) entry which is preliminary data.</text>
</comment>
<accession>A0AAE0K0I2</accession>
<keyword evidence="1" id="KW-0175">Coiled coil</keyword>
<sequence>MTSLAQHDAFNSTSSSIFPHDWSSKNEIDALAREAAKREAERKKALQEAQALQDQCAKVPILEGQKKTLEARIRDLEAEVKDVEMQKNNLEATSKTALEAQARESTTALSALQTQILDYWHQNSFWSISLTAEPHTAIDVAGGNWTYPHSWERYGRGAQQELLLQRTNPADPESPWRIGRDGLWLEFMNDTDLSLSREYRTDTEGKKAQEWWIRQTMGISGYTIQNTRNSLVIEMERPTENVNG</sequence>
<dbReference type="Proteomes" id="UP001285441">
    <property type="component" value="Unassembled WGS sequence"/>
</dbReference>